<dbReference type="SMART" id="SM00558">
    <property type="entry name" value="JmjC"/>
    <property type="match status" value="1"/>
</dbReference>
<dbReference type="SUPFAM" id="SSF51197">
    <property type="entry name" value="Clavaminate synthase-like"/>
    <property type="match status" value="1"/>
</dbReference>
<dbReference type="Pfam" id="PF20514">
    <property type="entry name" value="WHD_ROXA"/>
    <property type="match status" value="1"/>
</dbReference>
<dbReference type="InterPro" id="IPR003347">
    <property type="entry name" value="JmjC_dom"/>
</dbReference>
<dbReference type="RefSeq" id="WP_316026296.1">
    <property type="nucleotide sequence ID" value="NZ_JAWDIO010000002.1"/>
</dbReference>
<comment type="caution">
    <text evidence="7">The sequence shown here is derived from an EMBL/GenBank/DDBJ whole genome shotgun (WGS) entry which is preliminary data.</text>
</comment>
<keyword evidence="8" id="KW-1185">Reference proteome</keyword>
<dbReference type="Pfam" id="PF08007">
    <property type="entry name" value="JmjC_2"/>
    <property type="match status" value="1"/>
</dbReference>
<organism evidence="7 8">
    <name type="scientific">Paraglaciecola aquimarina</name>
    <dbReference type="NCBI Taxonomy" id="1235557"/>
    <lineage>
        <taxon>Bacteria</taxon>
        <taxon>Pseudomonadati</taxon>
        <taxon>Pseudomonadota</taxon>
        <taxon>Gammaproteobacteria</taxon>
        <taxon>Alteromonadales</taxon>
        <taxon>Alteromonadaceae</taxon>
        <taxon>Paraglaciecola</taxon>
    </lineage>
</organism>
<dbReference type="Gene3D" id="3.40.366.30">
    <property type="entry name" value="50S ribosomal protein L16 arginine hydroxylase, Chain A, Domain 2"/>
    <property type="match status" value="1"/>
</dbReference>
<proteinExistence type="predicted"/>
<evidence type="ECO:0000259" key="6">
    <source>
        <dbReference type="PROSITE" id="PS51184"/>
    </source>
</evidence>
<comment type="cofactor">
    <cofactor evidence="1">
        <name>Fe(2+)</name>
        <dbReference type="ChEBI" id="CHEBI:29033"/>
    </cofactor>
</comment>
<dbReference type="EMBL" id="JAWDIO010000002">
    <property type="protein sequence ID" value="MDU0354716.1"/>
    <property type="molecule type" value="Genomic_DNA"/>
</dbReference>
<dbReference type="PANTHER" id="PTHR13096">
    <property type="entry name" value="MINA53 MYC INDUCED NUCLEAR ANTIGEN"/>
    <property type="match status" value="1"/>
</dbReference>
<evidence type="ECO:0000256" key="4">
    <source>
        <dbReference type="ARBA" id="ARBA00023002"/>
    </source>
</evidence>
<dbReference type="PROSITE" id="PS51184">
    <property type="entry name" value="JMJC"/>
    <property type="match status" value="1"/>
</dbReference>
<keyword evidence="3" id="KW-0223">Dioxygenase</keyword>
<dbReference type="InterPro" id="IPR046799">
    <property type="entry name" value="ROXA-like_wH"/>
</dbReference>
<evidence type="ECO:0000256" key="5">
    <source>
        <dbReference type="ARBA" id="ARBA00023004"/>
    </source>
</evidence>
<feature type="domain" description="JmjC" evidence="6">
    <location>
        <begin position="92"/>
        <end position="219"/>
    </location>
</feature>
<gene>
    <name evidence="7" type="ORF">RS130_13030</name>
</gene>
<accession>A0ABU3SXI2</accession>
<dbReference type="InterPro" id="IPR039994">
    <property type="entry name" value="NO66-like"/>
</dbReference>
<protein>
    <submittedName>
        <fullName evidence="7">Cupin domain-containing protein</fullName>
    </submittedName>
</protein>
<keyword evidence="2" id="KW-0479">Metal-binding</keyword>
<keyword evidence="4" id="KW-0560">Oxidoreductase</keyword>
<dbReference type="PANTHER" id="PTHR13096:SF8">
    <property type="entry name" value="RIBOSOMAL OXYGENASE 1"/>
    <property type="match status" value="1"/>
</dbReference>
<evidence type="ECO:0000313" key="7">
    <source>
        <dbReference type="EMBL" id="MDU0354716.1"/>
    </source>
</evidence>
<dbReference type="Gene3D" id="2.60.120.650">
    <property type="entry name" value="Cupin"/>
    <property type="match status" value="1"/>
</dbReference>
<keyword evidence="5" id="KW-0408">Iron</keyword>
<evidence type="ECO:0000256" key="1">
    <source>
        <dbReference type="ARBA" id="ARBA00001954"/>
    </source>
</evidence>
<evidence type="ECO:0000256" key="3">
    <source>
        <dbReference type="ARBA" id="ARBA00022964"/>
    </source>
</evidence>
<sequence length="391" mass="44887">MYHLTHFNIEQFLSDYWQKKPLLIRQGLQDFEDPIDEHELAGLTEEESVDSRIVHYQNGAWTVEHGPYADINSHCVGQWSLLVQSVDRFSPEADQLMTAFNFIPYWRMDDLMVSYSNAGAGVGPHLDQYDVFIIQGKGSRRWQVGLPSDYETIRPHCDLSQITGFEPIIDEVLSAGDILYIPANHPHNGVALEACLNYSVGFRAPSQQEMLSSFVDHAIDNNLLTKRYRDQALAPRQYSGEIKQQEIADFKELLSEALASEQFEQWLPTFLSANKKEEDPHQAIEEFSEQGIVDLLCDGHYFYRAPGVKPIFVEAKTINDHSQHLFTFYIDGETYSGPTDTAALVKRFLSKPWINQQFLTDTSEQFQSSQHSEFVRLLTRLVNKGHWYIAE</sequence>
<evidence type="ECO:0000256" key="2">
    <source>
        <dbReference type="ARBA" id="ARBA00022723"/>
    </source>
</evidence>
<evidence type="ECO:0000313" key="8">
    <source>
        <dbReference type="Proteomes" id="UP001247805"/>
    </source>
</evidence>
<name>A0ABU3SXI2_9ALTE</name>
<reference evidence="7 8" key="1">
    <citation type="submission" date="2023-10" db="EMBL/GenBank/DDBJ databases">
        <title>Glaciecola aquimarina strain GGW-M5 nov., isolated from a coastal seawater.</title>
        <authorList>
            <person name="Bayburt H."/>
            <person name="Kim J.M."/>
            <person name="Choi B.J."/>
            <person name="Jeon C.O."/>
        </authorList>
    </citation>
    <scope>NUCLEOTIDE SEQUENCE [LARGE SCALE GENOMIC DNA]</scope>
    <source>
        <strain evidence="7 8">KCTC 32108</strain>
    </source>
</reference>
<dbReference type="Proteomes" id="UP001247805">
    <property type="component" value="Unassembled WGS sequence"/>
</dbReference>